<comment type="caution">
    <text evidence="5">The sequence shown here is derived from an EMBL/GenBank/DDBJ whole genome shotgun (WGS) entry which is preliminary data.</text>
</comment>
<dbReference type="GO" id="GO:0008813">
    <property type="term" value="F:chorismate lyase activity"/>
    <property type="evidence" value="ECO:0007669"/>
    <property type="project" value="UniProtKB-UniRule"/>
</dbReference>
<dbReference type="UniPathway" id="UPA00232"/>
<dbReference type="Pfam" id="PF04345">
    <property type="entry name" value="Chor_lyase"/>
    <property type="match status" value="1"/>
</dbReference>
<accession>A0A3L8Q148</accession>
<protein>
    <recommendedName>
        <fullName evidence="4">Probable chorismate pyruvate-lyase</fullName>
        <shortName evidence="4">CL</shortName>
        <shortName evidence="4">CPL</shortName>
        <ecNumber evidence="4">4.1.3.40</ecNumber>
    </recommendedName>
</protein>
<evidence type="ECO:0000313" key="5">
    <source>
        <dbReference type="EMBL" id="RLV60789.1"/>
    </source>
</evidence>
<evidence type="ECO:0000256" key="2">
    <source>
        <dbReference type="ARBA" id="ARBA00022688"/>
    </source>
</evidence>
<organism evidence="5 6">
    <name type="scientific">Parashewanella curva</name>
    <dbReference type="NCBI Taxonomy" id="2338552"/>
    <lineage>
        <taxon>Bacteria</taxon>
        <taxon>Pseudomonadati</taxon>
        <taxon>Pseudomonadota</taxon>
        <taxon>Gammaproteobacteria</taxon>
        <taxon>Alteromonadales</taxon>
        <taxon>Shewanellaceae</taxon>
        <taxon>Parashewanella</taxon>
    </lineage>
</organism>
<evidence type="ECO:0000256" key="3">
    <source>
        <dbReference type="ARBA" id="ARBA00023239"/>
    </source>
</evidence>
<dbReference type="InterPro" id="IPR007440">
    <property type="entry name" value="Chorismate--pyruvate_lyase"/>
</dbReference>
<comment type="function">
    <text evidence="4">Removes the pyruvyl group from chorismate, with concomitant aromatization of the ring, to provide 4-hydroxybenzoate (4HB) for the ubiquinone pathway.</text>
</comment>
<name>A0A3L8Q148_9GAMM</name>
<evidence type="ECO:0000256" key="1">
    <source>
        <dbReference type="ARBA" id="ARBA00022490"/>
    </source>
</evidence>
<keyword evidence="2 4" id="KW-0831">Ubiquinone biosynthesis</keyword>
<dbReference type="EC" id="4.1.3.40" evidence="4"/>
<gene>
    <name evidence="4" type="primary">ubiC</name>
    <name evidence="5" type="ORF">D5018_04810</name>
</gene>
<keyword evidence="1 4" id="KW-0963">Cytoplasm</keyword>
<evidence type="ECO:0000256" key="4">
    <source>
        <dbReference type="HAMAP-Rule" id="MF_01632"/>
    </source>
</evidence>
<comment type="caution">
    <text evidence="4">Lacks conserved residue(s) required for the propagation of feature annotation.</text>
</comment>
<keyword evidence="6" id="KW-1185">Reference proteome</keyword>
<dbReference type="GO" id="GO:0042866">
    <property type="term" value="P:pyruvate biosynthetic process"/>
    <property type="evidence" value="ECO:0007669"/>
    <property type="project" value="UniProtKB-UniRule"/>
</dbReference>
<dbReference type="HAMAP" id="MF_01632">
    <property type="entry name" value="UbiC"/>
    <property type="match status" value="1"/>
</dbReference>
<dbReference type="PANTHER" id="PTHR38683:SF1">
    <property type="entry name" value="CHORISMATE PYRUVATE-LYASE"/>
    <property type="match status" value="1"/>
</dbReference>
<reference evidence="5 6" key="1">
    <citation type="submission" date="2018-09" db="EMBL/GenBank/DDBJ databases">
        <title>Phylogeny of the Shewanellaceae, and recommendation for two new genera, Pseudoshewanella and Parashewanella.</title>
        <authorList>
            <person name="Wang G."/>
        </authorList>
    </citation>
    <scope>NUCLEOTIDE SEQUENCE [LARGE SCALE GENOMIC DNA]</scope>
    <source>
        <strain evidence="5 6">C51</strain>
    </source>
</reference>
<comment type="catalytic activity">
    <reaction evidence="4">
        <text>chorismate = 4-hydroxybenzoate + pyruvate</text>
        <dbReference type="Rhea" id="RHEA:16505"/>
        <dbReference type="ChEBI" id="CHEBI:15361"/>
        <dbReference type="ChEBI" id="CHEBI:17879"/>
        <dbReference type="ChEBI" id="CHEBI:29748"/>
        <dbReference type="EC" id="4.1.3.40"/>
    </reaction>
</comment>
<dbReference type="GO" id="GO:0005829">
    <property type="term" value="C:cytosol"/>
    <property type="evidence" value="ECO:0007669"/>
    <property type="project" value="TreeGrafter"/>
</dbReference>
<comment type="similarity">
    <text evidence="4">Belongs to the UbiC family.</text>
</comment>
<feature type="binding site" evidence="4">
    <location>
        <position position="75"/>
    </location>
    <ligand>
        <name>substrate</name>
    </ligand>
</feature>
<dbReference type="PANTHER" id="PTHR38683">
    <property type="entry name" value="CHORISMATE PYRUVATE-LYASE"/>
    <property type="match status" value="1"/>
</dbReference>
<dbReference type="Proteomes" id="UP000281474">
    <property type="component" value="Unassembled WGS sequence"/>
</dbReference>
<dbReference type="SUPFAM" id="SSF64288">
    <property type="entry name" value="Chorismate lyase-like"/>
    <property type="match status" value="1"/>
</dbReference>
<keyword evidence="4" id="KW-0670">Pyruvate</keyword>
<comment type="subcellular location">
    <subcellularLocation>
        <location evidence="4">Cytoplasm</location>
    </subcellularLocation>
</comment>
<evidence type="ECO:0000313" key="6">
    <source>
        <dbReference type="Proteomes" id="UP000281474"/>
    </source>
</evidence>
<dbReference type="OrthoDB" id="9789493at2"/>
<feature type="binding site" evidence="4">
    <location>
        <position position="113"/>
    </location>
    <ligand>
        <name>substrate</name>
    </ligand>
</feature>
<dbReference type="EMBL" id="QZEI01000011">
    <property type="protein sequence ID" value="RLV60789.1"/>
    <property type="molecule type" value="Genomic_DNA"/>
</dbReference>
<keyword evidence="3 4" id="KW-0456">Lyase</keyword>
<comment type="pathway">
    <text evidence="4">Cofactor biosynthesis; ubiquinone biosynthesis.</text>
</comment>
<dbReference type="AlphaFoldDB" id="A0A3L8Q148"/>
<dbReference type="GO" id="GO:0006744">
    <property type="term" value="P:ubiquinone biosynthetic process"/>
    <property type="evidence" value="ECO:0007669"/>
    <property type="project" value="UniProtKB-UniRule"/>
</dbReference>
<dbReference type="InterPro" id="IPR028978">
    <property type="entry name" value="Chorismate_lyase_/UTRA_dom_sf"/>
</dbReference>
<dbReference type="Gene3D" id="3.40.1410.10">
    <property type="entry name" value="Chorismate lyase-like"/>
    <property type="match status" value="1"/>
</dbReference>
<dbReference type="RefSeq" id="WP_121837872.1">
    <property type="nucleotide sequence ID" value="NZ_ML014760.1"/>
</dbReference>
<proteinExistence type="inferred from homology"/>
<sequence>MSPTHSFPFGEPISWSEQPRLPKCTTNLTSWLLANGSLTEKLKACCQNFEVKVLGEALLLPFAEEMPQQSKVWVREVLLCLDEIPWVFARTLIPAPLLEQTQVDFKGLGTQPLGQLLYSHHQFIPGDIQVAESLPNGAISQLAQSLGQPCQHVWGRRRFFTYKNHQMTVSEFFLPHAVAQIEILEAVPN</sequence>
<feature type="binding site" evidence="4">
    <location>
        <position position="171"/>
    </location>
    <ligand>
        <name>substrate</name>
    </ligand>
</feature>